<dbReference type="InterPro" id="IPR022678">
    <property type="entry name" value="NMT_CS"/>
</dbReference>
<dbReference type="GO" id="GO:0004379">
    <property type="term" value="F:glycylpeptide N-tetradecanoyltransferase activity"/>
    <property type="evidence" value="ECO:0007669"/>
    <property type="project" value="UniProtKB-EC"/>
</dbReference>
<feature type="domain" description="Glycylpeptide N-tetradecanoyltransferase N-terminal" evidence="9">
    <location>
        <begin position="88"/>
        <end position="243"/>
    </location>
</feature>
<comment type="similarity">
    <text evidence="1 7">Belongs to the NMT family.</text>
</comment>
<dbReference type="GO" id="GO:0005737">
    <property type="term" value="C:cytoplasm"/>
    <property type="evidence" value="ECO:0007669"/>
    <property type="project" value="TreeGrafter"/>
</dbReference>
<evidence type="ECO:0000256" key="8">
    <source>
        <dbReference type="SAM" id="MobiDB-lite"/>
    </source>
</evidence>
<evidence type="ECO:0000259" key="10">
    <source>
        <dbReference type="Pfam" id="PF02799"/>
    </source>
</evidence>
<feature type="compositionally biased region" description="Low complexity" evidence="8">
    <location>
        <begin position="11"/>
        <end position="22"/>
    </location>
</feature>
<dbReference type="PIRSF" id="PIRSF015892">
    <property type="entry name" value="N-myristl_transf"/>
    <property type="match status" value="1"/>
</dbReference>
<dbReference type="PANTHER" id="PTHR11377:SF5">
    <property type="entry name" value="GLYCYLPEPTIDE N-TETRADECANOYLTRANSFERASE"/>
    <property type="match status" value="1"/>
</dbReference>
<dbReference type="InterPro" id="IPR022677">
    <property type="entry name" value="NMT_C"/>
</dbReference>
<evidence type="ECO:0000256" key="3">
    <source>
        <dbReference type="ARBA" id="ARBA00022240"/>
    </source>
</evidence>
<comment type="caution">
    <text evidence="11">The sequence shown here is derived from an EMBL/GenBank/DDBJ whole genome shotgun (WGS) entry which is preliminary data.</text>
</comment>
<dbReference type="Proteomes" id="UP000245609">
    <property type="component" value="Unassembled WGS sequence"/>
</dbReference>
<dbReference type="Pfam" id="PF01233">
    <property type="entry name" value="NMT"/>
    <property type="match status" value="1"/>
</dbReference>
<dbReference type="InterPro" id="IPR000903">
    <property type="entry name" value="NMT"/>
</dbReference>
<comment type="catalytic activity">
    <reaction evidence="6">
        <text>N-terminal glycyl-[protein] + tetradecanoyl-CoA = N-tetradecanoylglycyl-[protein] + CoA + H(+)</text>
        <dbReference type="Rhea" id="RHEA:15521"/>
        <dbReference type="Rhea" id="RHEA-COMP:12666"/>
        <dbReference type="Rhea" id="RHEA-COMP:12667"/>
        <dbReference type="ChEBI" id="CHEBI:15378"/>
        <dbReference type="ChEBI" id="CHEBI:57287"/>
        <dbReference type="ChEBI" id="CHEBI:57385"/>
        <dbReference type="ChEBI" id="CHEBI:64723"/>
        <dbReference type="ChEBI" id="CHEBI:133050"/>
        <dbReference type="EC" id="2.3.1.97"/>
    </reaction>
</comment>
<proteinExistence type="inferred from homology"/>
<dbReference type="EMBL" id="MBFS01000006">
    <property type="protein sequence ID" value="PVV05429.1"/>
    <property type="molecule type" value="Genomic_DNA"/>
</dbReference>
<feature type="domain" description="Glycylpeptide N-tetradecanoyltransferase C-terminal" evidence="10">
    <location>
        <begin position="259"/>
        <end position="476"/>
    </location>
</feature>
<keyword evidence="4 6" id="KW-0808">Transferase</keyword>
<dbReference type="PANTHER" id="PTHR11377">
    <property type="entry name" value="N-MYRISTOYL TRANSFERASE"/>
    <property type="match status" value="1"/>
</dbReference>
<evidence type="ECO:0000256" key="1">
    <source>
        <dbReference type="ARBA" id="ARBA00009469"/>
    </source>
</evidence>
<organism evidence="11 12">
    <name type="scientific">Smittium megazygosporum</name>
    <dbReference type="NCBI Taxonomy" id="133381"/>
    <lineage>
        <taxon>Eukaryota</taxon>
        <taxon>Fungi</taxon>
        <taxon>Fungi incertae sedis</taxon>
        <taxon>Zoopagomycota</taxon>
        <taxon>Kickxellomycotina</taxon>
        <taxon>Harpellomycetes</taxon>
        <taxon>Harpellales</taxon>
        <taxon>Legeriomycetaceae</taxon>
        <taxon>Smittium</taxon>
    </lineage>
</organism>
<evidence type="ECO:0000256" key="6">
    <source>
        <dbReference type="RuleBase" id="RU000586"/>
    </source>
</evidence>
<evidence type="ECO:0000313" key="11">
    <source>
        <dbReference type="EMBL" id="PVV05429.1"/>
    </source>
</evidence>
<dbReference type="InterPro" id="IPR022676">
    <property type="entry name" value="NMT_N"/>
</dbReference>
<feature type="region of interest" description="Disordered" evidence="8">
    <location>
        <begin position="1"/>
        <end position="31"/>
    </location>
</feature>
<dbReference type="AlphaFoldDB" id="A0A2T9ZLG1"/>
<comment type="function">
    <text evidence="6">Adds a myristoyl group to the N-terminal glycine residue of certain cellular proteins.</text>
</comment>
<dbReference type="EC" id="2.3.1.97" evidence="2 6"/>
<protein>
    <recommendedName>
        <fullName evidence="3 6">Glycylpeptide N-tetradecanoyltransferase</fullName>
        <ecNumber evidence="2 6">2.3.1.97</ecNumber>
    </recommendedName>
</protein>
<dbReference type="STRING" id="133381.A0A2T9ZLG1"/>
<name>A0A2T9ZLG1_9FUNG</name>
<gene>
    <name evidence="11" type="ORF">BB560_000061</name>
</gene>
<dbReference type="SUPFAM" id="SSF55729">
    <property type="entry name" value="Acyl-CoA N-acyltransferases (Nat)"/>
    <property type="match status" value="2"/>
</dbReference>
<evidence type="ECO:0000256" key="4">
    <source>
        <dbReference type="ARBA" id="ARBA00022679"/>
    </source>
</evidence>
<keyword evidence="12" id="KW-1185">Reference proteome</keyword>
<keyword evidence="5 6" id="KW-0012">Acyltransferase</keyword>
<evidence type="ECO:0000259" key="9">
    <source>
        <dbReference type="Pfam" id="PF01233"/>
    </source>
</evidence>
<dbReference type="InterPro" id="IPR016181">
    <property type="entry name" value="Acyl_CoA_acyltransferase"/>
</dbReference>
<accession>A0A2T9ZLG1</accession>
<sequence length="485" mass="56121">MDKKQPTENQPESSKPSSSDPKTSLKADKNAIEGLLEKLSAKMLLEEEQQQKEEMLKKEHKFWDTQPVPSVKPTSKAKKFDAPFIPDIPVDKIPKEQTPIPPEYKWCNIDISNPSEMHELYNLLSNHYVEDADEMFRFRYSTDFLNWALNPPNQNPDWHIGLRKTDGSNVLVAFISGLELQLKINSVSKRMAEINFLCINKSLRKLRLAPVLIREITRRFNLSKIYQAIYTAGIQIPTPISVCRYFHRPLNPKKLINSGFSRLPHDMTLAKLVMKYRLSPEHTPQIRGLRLMTEKDVPQVRKILNKYLNARTKVHQVFDTDAITKHWLLPRKDVIFTYVVEDVTKPGKITDFFSYYLLPSTVLKKKDPSNAKSGKSDYSILHSAYLFYYGLNTEPASGVEIEDSSISYKELNEKLLKERLIALMKNCLLIAKNENFDVFNCVLIQDNATFLEDLKFGQGDGSLNYYFYNWNVRPFKNNEIGLTML</sequence>
<evidence type="ECO:0000256" key="7">
    <source>
        <dbReference type="RuleBase" id="RU004178"/>
    </source>
</evidence>
<dbReference type="PROSITE" id="PS00976">
    <property type="entry name" value="NMT_2"/>
    <property type="match status" value="1"/>
</dbReference>
<evidence type="ECO:0000256" key="2">
    <source>
        <dbReference type="ARBA" id="ARBA00012923"/>
    </source>
</evidence>
<reference evidence="11 12" key="1">
    <citation type="journal article" date="2018" name="MBio">
        <title>Comparative Genomics Reveals the Core Gene Toolbox for the Fungus-Insect Symbiosis.</title>
        <authorList>
            <person name="Wang Y."/>
            <person name="Stata M."/>
            <person name="Wang W."/>
            <person name="Stajich J.E."/>
            <person name="White M.M."/>
            <person name="Moncalvo J.M."/>
        </authorList>
    </citation>
    <scope>NUCLEOTIDE SEQUENCE [LARGE SCALE GENOMIC DNA]</scope>
    <source>
        <strain evidence="11 12">SC-DP-2</strain>
    </source>
</reference>
<dbReference type="OrthoDB" id="60315at2759"/>
<evidence type="ECO:0000313" key="12">
    <source>
        <dbReference type="Proteomes" id="UP000245609"/>
    </source>
</evidence>
<evidence type="ECO:0000256" key="5">
    <source>
        <dbReference type="ARBA" id="ARBA00023315"/>
    </source>
</evidence>
<dbReference type="Pfam" id="PF02799">
    <property type="entry name" value="NMT_C"/>
    <property type="match status" value="1"/>
</dbReference>
<dbReference type="Gene3D" id="3.40.630.30">
    <property type="match status" value="2"/>
</dbReference>